<proteinExistence type="predicted"/>
<dbReference type="EMBL" id="JAPKFM010000019">
    <property type="protein sequence ID" value="MCX2965802.1"/>
    <property type="molecule type" value="Genomic_DNA"/>
</dbReference>
<dbReference type="RefSeq" id="WP_266062829.1">
    <property type="nucleotide sequence ID" value="NZ_JAPKFM010000019.1"/>
</dbReference>
<dbReference type="AlphaFoldDB" id="A0A9X3I5I7"/>
<keyword evidence="3" id="KW-1185">Reference proteome</keyword>
<evidence type="ECO:0000313" key="3">
    <source>
        <dbReference type="Proteomes" id="UP001143347"/>
    </source>
</evidence>
<organism evidence="2 3">
    <name type="scientific">Gordonia aquimaris</name>
    <dbReference type="NCBI Taxonomy" id="2984863"/>
    <lineage>
        <taxon>Bacteria</taxon>
        <taxon>Bacillati</taxon>
        <taxon>Actinomycetota</taxon>
        <taxon>Actinomycetes</taxon>
        <taxon>Mycobacteriales</taxon>
        <taxon>Gordoniaceae</taxon>
        <taxon>Gordonia</taxon>
    </lineage>
</organism>
<gene>
    <name evidence="2" type="ORF">OSB52_17085</name>
</gene>
<sequence>MRASSSAPLPDRTSAVDDERPLTAAQSAVVRRRAREVTQAIIDLLVDAEHVILDDRASTEEWAGCCAVADSLTYGTHYNGVLYSAHIVFASDVGIDVGRLHEVLAPVGIGWHDDDPGLGAVGIFRVAVDTTRLHIRLTTPCYFIRELGVADGGTLPAVEITTVTGFLTRSWVRR</sequence>
<dbReference type="Proteomes" id="UP001143347">
    <property type="component" value="Unassembled WGS sequence"/>
</dbReference>
<feature type="region of interest" description="Disordered" evidence="1">
    <location>
        <begin position="1"/>
        <end position="20"/>
    </location>
</feature>
<accession>A0A9X3I5I7</accession>
<evidence type="ECO:0000313" key="2">
    <source>
        <dbReference type="EMBL" id="MCX2965802.1"/>
    </source>
</evidence>
<protein>
    <submittedName>
        <fullName evidence="2">Uncharacterized protein</fullName>
    </submittedName>
</protein>
<name>A0A9X3I5I7_9ACTN</name>
<reference evidence="2" key="1">
    <citation type="submission" date="2022-10" db="EMBL/GenBank/DDBJ databases">
        <title>WGS of marine actinomycetes from Thailand.</title>
        <authorList>
            <person name="Thawai C."/>
        </authorList>
    </citation>
    <scope>NUCLEOTIDE SEQUENCE</scope>
    <source>
        <strain evidence="2">SW21</strain>
    </source>
</reference>
<comment type="caution">
    <text evidence="2">The sequence shown here is derived from an EMBL/GenBank/DDBJ whole genome shotgun (WGS) entry which is preliminary data.</text>
</comment>
<evidence type="ECO:0000256" key="1">
    <source>
        <dbReference type="SAM" id="MobiDB-lite"/>
    </source>
</evidence>